<reference evidence="5" key="1">
    <citation type="submission" date="2021-05" db="EMBL/GenBank/DDBJ databases">
        <title>Novel Bacillus species.</title>
        <authorList>
            <person name="Liu G."/>
        </authorList>
    </citation>
    <scope>NUCLEOTIDE SEQUENCE</scope>
    <source>
        <strain evidence="5">FJAT-49825</strain>
    </source>
</reference>
<dbReference type="CDD" id="cd00118">
    <property type="entry name" value="LysM"/>
    <property type="match status" value="1"/>
</dbReference>
<evidence type="ECO:0000313" key="5">
    <source>
        <dbReference type="EMBL" id="MBS4215824.1"/>
    </source>
</evidence>
<evidence type="ECO:0000256" key="1">
    <source>
        <dbReference type="SAM" id="Coils"/>
    </source>
</evidence>
<evidence type="ECO:0000256" key="2">
    <source>
        <dbReference type="SAM" id="MobiDB-lite"/>
    </source>
</evidence>
<feature type="coiled-coil region" evidence="1">
    <location>
        <begin position="4"/>
        <end position="31"/>
    </location>
</feature>
<evidence type="ECO:0000313" key="6">
    <source>
        <dbReference type="Proteomes" id="UP000679749"/>
    </source>
</evidence>
<name>A0A942UCS2_9BACI</name>
<keyword evidence="6" id="KW-1185">Reference proteome</keyword>
<proteinExistence type="predicted"/>
<dbReference type="InterPro" id="IPR018392">
    <property type="entry name" value="LysM"/>
</dbReference>
<dbReference type="Proteomes" id="UP000679749">
    <property type="component" value="Unassembled WGS sequence"/>
</dbReference>
<comment type="caution">
    <text evidence="5">The sequence shown here is derived from an EMBL/GenBank/DDBJ whole genome shotgun (WGS) entry which is preliminary data.</text>
</comment>
<keyword evidence="1" id="KW-0175">Coiled coil</keyword>
<keyword evidence="3" id="KW-0812">Transmembrane</keyword>
<sequence length="241" mass="27194">MNREEPYREQAERLKQRIQKVNENIDVKDELPPRELVHREKKKKVKWKIKYPVIRILVLFFILLPVIIFSVISYLDGKQINGSKKASTDPVGYETINLKKSTSEEADKVEEEQSVNADGVEATNNPESVEAGTSITPPAEEQPTANTEKNVSTESPVSPQGAASNNAPVQTQNQPSQTDTSKSEPVQQKIIRHKVQQKETLFSISMKYYKSQKGMDIIKKANNMSNDEIYVGQVLKIPISN</sequence>
<protein>
    <submittedName>
        <fullName evidence="5">LysM peptidoglycan-binding domain-containing protein</fullName>
    </submittedName>
</protein>
<dbReference type="Pfam" id="PF01476">
    <property type="entry name" value="LysM"/>
    <property type="match status" value="1"/>
</dbReference>
<dbReference type="Gene3D" id="3.10.350.10">
    <property type="entry name" value="LysM domain"/>
    <property type="match status" value="1"/>
</dbReference>
<keyword evidence="3" id="KW-0472">Membrane</keyword>
<feature type="transmembrane region" description="Helical" evidence="3">
    <location>
        <begin position="53"/>
        <end position="75"/>
    </location>
</feature>
<accession>A0A942UCS2</accession>
<feature type="domain" description="LysM" evidence="4">
    <location>
        <begin position="191"/>
        <end position="237"/>
    </location>
</feature>
<organism evidence="5 6">
    <name type="scientific">Neobacillus rhizophilus</name>
    <dbReference type="NCBI Taxonomy" id="2833579"/>
    <lineage>
        <taxon>Bacteria</taxon>
        <taxon>Bacillati</taxon>
        <taxon>Bacillota</taxon>
        <taxon>Bacilli</taxon>
        <taxon>Bacillales</taxon>
        <taxon>Bacillaceae</taxon>
        <taxon>Neobacillus</taxon>
    </lineage>
</organism>
<dbReference type="AlphaFoldDB" id="A0A942UCS2"/>
<dbReference type="SUPFAM" id="SSF54106">
    <property type="entry name" value="LysM domain"/>
    <property type="match status" value="1"/>
</dbReference>
<keyword evidence="3" id="KW-1133">Transmembrane helix</keyword>
<dbReference type="SMART" id="SM00257">
    <property type="entry name" value="LysM"/>
    <property type="match status" value="1"/>
</dbReference>
<dbReference type="EMBL" id="JAGYPF010000005">
    <property type="protein sequence ID" value="MBS4215824.1"/>
    <property type="molecule type" value="Genomic_DNA"/>
</dbReference>
<feature type="compositionally biased region" description="Polar residues" evidence="2">
    <location>
        <begin position="122"/>
        <end position="136"/>
    </location>
</feature>
<dbReference type="RefSeq" id="WP_213120331.1">
    <property type="nucleotide sequence ID" value="NZ_JAGYPF010000005.1"/>
</dbReference>
<feature type="region of interest" description="Disordered" evidence="2">
    <location>
        <begin position="102"/>
        <end position="188"/>
    </location>
</feature>
<dbReference type="PROSITE" id="PS51782">
    <property type="entry name" value="LYSM"/>
    <property type="match status" value="1"/>
</dbReference>
<evidence type="ECO:0000259" key="4">
    <source>
        <dbReference type="PROSITE" id="PS51782"/>
    </source>
</evidence>
<dbReference type="InterPro" id="IPR036779">
    <property type="entry name" value="LysM_dom_sf"/>
</dbReference>
<gene>
    <name evidence="5" type="ORF">KHA99_25710</name>
</gene>
<feature type="compositionally biased region" description="Polar residues" evidence="2">
    <location>
        <begin position="143"/>
        <end position="186"/>
    </location>
</feature>
<evidence type="ECO:0000256" key="3">
    <source>
        <dbReference type="SAM" id="Phobius"/>
    </source>
</evidence>